<dbReference type="Ensembl" id="ENSSRHT00000073721.1">
    <property type="protein sequence ID" value="ENSSRHP00000071760.1"/>
    <property type="gene ID" value="ENSSRHG00000035698.1"/>
</dbReference>
<gene>
    <name evidence="2" type="primary">LOC107739282</name>
</gene>
<reference evidence="2" key="2">
    <citation type="submission" date="2025-09" db="UniProtKB">
        <authorList>
            <consortium name="Ensembl"/>
        </authorList>
    </citation>
    <scope>IDENTIFICATION</scope>
</reference>
<feature type="region of interest" description="Disordered" evidence="1">
    <location>
        <begin position="109"/>
        <end position="149"/>
    </location>
</feature>
<sequence length="149" mass="17653">MSLKLHQMAFYTHEEFELSQKHEDILGKRALLLQQMEAHYEQQKAKKKQQCLMSQAAKERNAQILQDFQNAEKNLQTRQLLHPDIINRETLYWASVERKLPEWEQYLLGKGQPPVSETGRLLRQQRQKTRQQDPSPVQCKGNPPRPKPR</sequence>
<dbReference type="PANTHER" id="PTHR14286:SF2">
    <property type="entry name" value="CENTROSOMAL PROTEIN 15 KDA"/>
    <property type="match status" value="1"/>
</dbReference>
<dbReference type="InterPro" id="IPR028006">
    <property type="entry name" value="CEP15-like"/>
</dbReference>
<evidence type="ECO:0000313" key="2">
    <source>
        <dbReference type="Ensembl" id="ENSSRHP00000071760.1"/>
    </source>
</evidence>
<dbReference type="OrthoDB" id="9871079at2759"/>
<dbReference type="PANTHER" id="PTHR14286">
    <property type="entry name" value="GENE, 49355-RELATED"/>
    <property type="match status" value="1"/>
</dbReference>
<accession>A0A673L844</accession>
<name>A0A673L844_9TELE</name>
<reference evidence="2" key="1">
    <citation type="submission" date="2025-08" db="UniProtKB">
        <authorList>
            <consortium name="Ensembl"/>
        </authorList>
    </citation>
    <scope>IDENTIFICATION</scope>
</reference>
<dbReference type="Proteomes" id="UP000472270">
    <property type="component" value="Unassembled WGS sequence"/>
</dbReference>
<dbReference type="GeneID" id="107739282"/>
<dbReference type="KEGG" id="srx:107739282"/>
<organism evidence="2 3">
    <name type="scientific">Sinocyclocheilus rhinocerous</name>
    <dbReference type="NCBI Taxonomy" id="307959"/>
    <lineage>
        <taxon>Eukaryota</taxon>
        <taxon>Metazoa</taxon>
        <taxon>Chordata</taxon>
        <taxon>Craniata</taxon>
        <taxon>Vertebrata</taxon>
        <taxon>Euteleostomi</taxon>
        <taxon>Actinopterygii</taxon>
        <taxon>Neopterygii</taxon>
        <taxon>Teleostei</taxon>
        <taxon>Ostariophysi</taxon>
        <taxon>Cypriniformes</taxon>
        <taxon>Cyprinidae</taxon>
        <taxon>Cyprininae</taxon>
        <taxon>Sinocyclocheilus</taxon>
    </lineage>
</organism>
<evidence type="ECO:0000256" key="1">
    <source>
        <dbReference type="SAM" id="MobiDB-lite"/>
    </source>
</evidence>
<protein>
    <submittedName>
        <fullName evidence="2">Uncharacterized protein</fullName>
    </submittedName>
</protein>
<dbReference type="Pfam" id="PF15134">
    <property type="entry name" value="CEP15-like"/>
    <property type="match status" value="1"/>
</dbReference>
<proteinExistence type="predicted"/>
<dbReference type="RefSeq" id="XP_016406833.1">
    <property type="nucleotide sequence ID" value="XM_016551347.1"/>
</dbReference>
<evidence type="ECO:0000313" key="3">
    <source>
        <dbReference type="Proteomes" id="UP000472270"/>
    </source>
</evidence>
<dbReference type="AlphaFoldDB" id="A0A673L844"/>
<keyword evidence="3" id="KW-1185">Reference proteome</keyword>